<evidence type="ECO:0000259" key="2">
    <source>
        <dbReference type="Pfam" id="PF16375"/>
    </source>
</evidence>
<comment type="caution">
    <text evidence="5">The sequence shown here is derived from an EMBL/GenBank/DDBJ whole genome shotgun (WGS) entry which is preliminary data.</text>
</comment>
<feature type="domain" description="Glycoside hydrolase GH146 substrate-binding" evidence="3">
    <location>
        <begin position="650"/>
        <end position="780"/>
    </location>
</feature>
<dbReference type="InterPro" id="IPR049046">
    <property type="entry name" value="Beta-AFase-like_GH127_middle"/>
</dbReference>
<evidence type="ECO:0000259" key="3">
    <source>
        <dbReference type="Pfam" id="PF20620"/>
    </source>
</evidence>
<feature type="domain" description="Non-reducing end beta-L-arabinofuranosidase-like GH127 catalytic" evidence="1">
    <location>
        <begin position="33"/>
        <end position="410"/>
    </location>
</feature>
<dbReference type="Proteomes" id="UP001144341">
    <property type="component" value="Unassembled WGS sequence"/>
</dbReference>
<name>A0ABT4KTB0_9SPHI</name>
<keyword evidence="5" id="KW-0378">Hydrolase</keyword>
<keyword evidence="6" id="KW-1185">Reference proteome</keyword>
<dbReference type="InterPro" id="IPR012878">
    <property type="entry name" value="Beta-AFase-like_GH127_cat"/>
</dbReference>
<accession>A0ABT4KTB0</accession>
<dbReference type="SUPFAM" id="SSF48208">
    <property type="entry name" value="Six-hairpin glycosidases"/>
    <property type="match status" value="1"/>
</dbReference>
<evidence type="ECO:0000259" key="4">
    <source>
        <dbReference type="Pfam" id="PF20736"/>
    </source>
</evidence>
<proteinExistence type="predicted"/>
<evidence type="ECO:0000259" key="1">
    <source>
        <dbReference type="Pfam" id="PF07944"/>
    </source>
</evidence>
<dbReference type="InterPro" id="IPR032275">
    <property type="entry name" value="DUF4986"/>
</dbReference>
<evidence type="ECO:0000313" key="5">
    <source>
        <dbReference type="EMBL" id="MCZ4222162.1"/>
    </source>
</evidence>
<dbReference type="PANTHER" id="PTHR31151:SF0">
    <property type="entry name" value="PROLINE-TRNA LIGASE (DUF1680)"/>
    <property type="match status" value="1"/>
</dbReference>
<evidence type="ECO:0000313" key="6">
    <source>
        <dbReference type="Proteomes" id="UP001144341"/>
    </source>
</evidence>
<reference evidence="5" key="1">
    <citation type="submission" date="2022-12" db="EMBL/GenBank/DDBJ databases">
        <title>Genome sequence of SJ11.</title>
        <authorList>
            <person name="Woo H."/>
        </authorList>
    </citation>
    <scope>NUCLEOTIDE SEQUENCE</scope>
    <source>
        <strain evidence="5">SJ11</strain>
    </source>
</reference>
<organism evidence="5 6">
    <name type="scientific">Pedobacter rhodius</name>
    <dbReference type="NCBI Taxonomy" id="3004098"/>
    <lineage>
        <taxon>Bacteria</taxon>
        <taxon>Pseudomonadati</taxon>
        <taxon>Bacteroidota</taxon>
        <taxon>Sphingobacteriia</taxon>
        <taxon>Sphingobacteriales</taxon>
        <taxon>Sphingobacteriaceae</taxon>
        <taxon>Pedobacter</taxon>
    </lineage>
</organism>
<dbReference type="Pfam" id="PF16375">
    <property type="entry name" value="DUF4986"/>
    <property type="match status" value="1"/>
</dbReference>
<dbReference type="RefSeq" id="WP_269413973.1">
    <property type="nucleotide sequence ID" value="NZ_JAPWGL010000001.1"/>
</dbReference>
<dbReference type="Pfam" id="PF07944">
    <property type="entry name" value="Beta-AFase-like_GH127_cat"/>
    <property type="match status" value="1"/>
</dbReference>
<sequence>MKTAIKIILLTILSIPVFGQQKLQAFKLNELILLDGPFKNAQQTDLKYILKLNPDRLLAPYLREAGLKPKAASYGNWENTGLDGHMAGHYLSALSLMYASTGNMTLKNRMDYMLSEIKRCQDANGSGYVSGIPEGKKMWAEIKNGDIRASSFSLNDKWVPLYNIHKIYAGLYDAYAVTGNLKAKKILIKLTDWCVDLVSGLSDKQVQEMLKSEQGGLNEVFANVYAITGDKKYLQLARKFSDNRILEPLLQNKDALNGLHANTQIPKVIGYEQVGIVDKDSSWSNAAAFFWNTVVNNRTVAIGGNSVREHFNPANDFSSMMESREGPETCNSYNMLKLTKQLFLSSPSAKYVDYYEETLYNHILTSQNPNGGFVYFTPIRPGHYRTYSNPQESFWCCVGSGLENHGKYGEMIYSHDTKALFVNLYIPSILNWKEKGIQLSQHTGFPNQETSKLTLKLKESSRFDINFRYPSWVEKGTMTVYVNGKMQVVKCNEYGYVILNRVWKSGDVIALKLPMHTKANFLPDGSDWVAFTRGPIVLAAELDTLSQPNLIADGSRMGHIAVGPLLPLNNAPLIAGNKASLADAIKPDNSASMTFSAAQIIYQPRYKNLKLTPFYNLSGKRYVIYWPYTSNEHLAERIKNISVYEAEKIKLETATVDLINTGEQQPETDHNFKGEQTDNGLFKERHYRNGKGWFSYRLKNNNLQGNKLSITLANEDKNKIFSIFINGKFIQKIELDDTKDTGFYNEQIEIPKELLTADMELKFVAEPGSSIANIYEIRLLK</sequence>
<feature type="domain" description="DUF4986" evidence="2">
    <location>
        <begin position="547"/>
        <end position="626"/>
    </location>
</feature>
<dbReference type="InterPro" id="IPR046544">
    <property type="entry name" value="GH146_SB_dom"/>
</dbReference>
<dbReference type="PANTHER" id="PTHR31151">
    <property type="entry name" value="PROLINE-TRNA LIGASE (DUF1680)"/>
    <property type="match status" value="1"/>
</dbReference>
<feature type="domain" description="Non-reducing end beta-L-arabinofuranosidase-like GH127 middle" evidence="4">
    <location>
        <begin position="420"/>
        <end position="515"/>
    </location>
</feature>
<dbReference type="Pfam" id="PF20620">
    <property type="entry name" value="DUF6805"/>
    <property type="match status" value="1"/>
</dbReference>
<gene>
    <name evidence="5" type="ORF">O0931_02515</name>
</gene>
<protein>
    <submittedName>
        <fullName evidence="5">Glycoside hydrolase family 127 protein</fullName>
    </submittedName>
</protein>
<dbReference type="InterPro" id="IPR008928">
    <property type="entry name" value="6-hairpin_glycosidase_sf"/>
</dbReference>
<dbReference type="GO" id="GO:0016787">
    <property type="term" value="F:hydrolase activity"/>
    <property type="evidence" value="ECO:0007669"/>
    <property type="project" value="UniProtKB-KW"/>
</dbReference>
<dbReference type="EMBL" id="JAPWGL010000001">
    <property type="protein sequence ID" value="MCZ4222162.1"/>
    <property type="molecule type" value="Genomic_DNA"/>
</dbReference>
<dbReference type="Pfam" id="PF20736">
    <property type="entry name" value="Glyco_hydro127M"/>
    <property type="match status" value="1"/>
</dbReference>